<dbReference type="InterPro" id="IPR008704">
    <property type="entry name" value="Endonuclease_Zinc-binding_loop"/>
</dbReference>
<dbReference type="AlphaFoldDB" id="A0A1M7IZV9"/>
<dbReference type="OrthoDB" id="7728307at2"/>
<evidence type="ECO:0000259" key="1">
    <source>
        <dbReference type="Pfam" id="PF05551"/>
    </source>
</evidence>
<dbReference type="EMBL" id="FRBR01000017">
    <property type="protein sequence ID" value="SHM46251.1"/>
    <property type="molecule type" value="Genomic_DNA"/>
</dbReference>
<evidence type="ECO:0000313" key="3">
    <source>
        <dbReference type="Proteomes" id="UP000183974"/>
    </source>
</evidence>
<dbReference type="InterPro" id="IPR044925">
    <property type="entry name" value="His-Me_finger_sf"/>
</dbReference>
<reference evidence="2 3" key="1">
    <citation type="submission" date="2016-11" db="EMBL/GenBank/DDBJ databases">
        <authorList>
            <person name="Jaros S."/>
            <person name="Januszkiewicz K."/>
            <person name="Wedrychowicz H."/>
        </authorList>
    </citation>
    <scope>NUCLEOTIDE SEQUENCE [LARGE SCALE GENOMIC DNA]</scope>
    <source>
        <strain evidence="2 3">DSM 29589</strain>
    </source>
</reference>
<sequence length="121" mass="14642">MLEYFEDDSEERFRDIIENHLEEARRRAFSLIEAARVDENGCRVTDTVKPQKVRFNGHQWEAYRFIYCVLNQEIASRDRVVRHRCHNRSCINPEHLEIGSQQDNKRDDWEHWAYGSDPDYL</sequence>
<accession>A0A1M7IZV9</accession>
<organism evidence="2 3">
    <name type="scientific">Roseovarius pacificus</name>
    <dbReference type="NCBI Taxonomy" id="337701"/>
    <lineage>
        <taxon>Bacteria</taxon>
        <taxon>Pseudomonadati</taxon>
        <taxon>Pseudomonadota</taxon>
        <taxon>Alphaproteobacteria</taxon>
        <taxon>Rhodobacterales</taxon>
        <taxon>Roseobacteraceae</taxon>
        <taxon>Roseovarius</taxon>
    </lineage>
</organism>
<proteinExistence type="predicted"/>
<feature type="domain" description="Zinc-binding loop region of homing endonuclease" evidence="1">
    <location>
        <begin position="77"/>
        <end position="106"/>
    </location>
</feature>
<dbReference type="RefSeq" id="WP_073037271.1">
    <property type="nucleotide sequence ID" value="NZ_BMLR01000017.1"/>
</dbReference>
<name>A0A1M7IZV9_9RHOB</name>
<dbReference type="Gene3D" id="3.90.75.10">
    <property type="entry name" value="Homing Intron 3 (I-ppo) Encoded Endonuclease, Chain A"/>
    <property type="match status" value="1"/>
</dbReference>
<dbReference type="Pfam" id="PF05551">
    <property type="entry name" value="zf-His_Me_endon"/>
    <property type="match status" value="1"/>
</dbReference>
<dbReference type="InterPro" id="IPR044930">
    <property type="entry name" value="Homing_endonuclease_His-Me"/>
</dbReference>
<gene>
    <name evidence="2" type="ORF">SAMN05444398_11757</name>
</gene>
<dbReference type="SUPFAM" id="SSF54060">
    <property type="entry name" value="His-Me finger endonucleases"/>
    <property type="match status" value="1"/>
</dbReference>
<dbReference type="Proteomes" id="UP000183974">
    <property type="component" value="Unassembled WGS sequence"/>
</dbReference>
<evidence type="ECO:0000313" key="2">
    <source>
        <dbReference type="EMBL" id="SHM46251.1"/>
    </source>
</evidence>
<dbReference type="GO" id="GO:0004519">
    <property type="term" value="F:endonuclease activity"/>
    <property type="evidence" value="ECO:0007669"/>
    <property type="project" value="UniProtKB-KW"/>
</dbReference>
<protein>
    <submittedName>
        <fullName evidence="2">Zinc-binding loop region of homing endonuclease</fullName>
    </submittedName>
</protein>
<keyword evidence="3" id="KW-1185">Reference proteome</keyword>
<keyword evidence="2" id="KW-0255">Endonuclease</keyword>
<keyword evidence="2" id="KW-0540">Nuclease</keyword>
<keyword evidence="2" id="KW-0378">Hydrolase</keyword>